<organism evidence="10 11">
    <name type="scientific">Aphis glycines</name>
    <name type="common">Soybean aphid</name>
    <dbReference type="NCBI Taxonomy" id="307491"/>
    <lineage>
        <taxon>Eukaryota</taxon>
        <taxon>Metazoa</taxon>
        <taxon>Ecdysozoa</taxon>
        <taxon>Arthropoda</taxon>
        <taxon>Hexapoda</taxon>
        <taxon>Insecta</taxon>
        <taxon>Pterygota</taxon>
        <taxon>Neoptera</taxon>
        <taxon>Paraneoptera</taxon>
        <taxon>Hemiptera</taxon>
        <taxon>Sternorrhyncha</taxon>
        <taxon>Aphidomorpha</taxon>
        <taxon>Aphidoidea</taxon>
        <taxon>Aphididae</taxon>
        <taxon>Aphidini</taxon>
        <taxon>Aphis</taxon>
        <taxon>Aphis</taxon>
    </lineage>
</organism>
<dbReference type="InterPro" id="IPR003316">
    <property type="entry name" value="E2F_WHTH_DNA-bd_dom"/>
</dbReference>
<dbReference type="Pfam" id="PF02319">
    <property type="entry name" value="WHD_E2F_TDP"/>
    <property type="match status" value="1"/>
</dbReference>
<feature type="non-terminal residue" evidence="10">
    <location>
        <position position="358"/>
    </location>
</feature>
<evidence type="ECO:0000313" key="10">
    <source>
        <dbReference type="EMBL" id="KAE9543944.1"/>
    </source>
</evidence>
<dbReference type="GO" id="GO:0090575">
    <property type="term" value="C:RNA polymerase II transcription regulator complex"/>
    <property type="evidence" value="ECO:0007669"/>
    <property type="project" value="TreeGrafter"/>
</dbReference>
<dbReference type="GO" id="GO:0046983">
    <property type="term" value="F:protein dimerization activity"/>
    <property type="evidence" value="ECO:0007669"/>
    <property type="project" value="InterPro"/>
</dbReference>
<dbReference type="Gene3D" id="1.10.10.10">
    <property type="entry name" value="Winged helix-like DNA-binding domain superfamily/Winged helix DNA-binding domain"/>
    <property type="match status" value="1"/>
</dbReference>
<feature type="domain" description="E2F/DP family winged-helix DNA-binding" evidence="9">
    <location>
        <begin position="39"/>
        <end position="105"/>
    </location>
</feature>
<dbReference type="OrthoDB" id="1743261at2759"/>
<evidence type="ECO:0000256" key="1">
    <source>
        <dbReference type="ARBA" id="ARBA00004123"/>
    </source>
</evidence>
<comment type="subcellular location">
    <subcellularLocation>
        <location evidence="1 7">Nucleus</location>
    </subcellularLocation>
</comment>
<dbReference type="EMBL" id="VYZN01000004">
    <property type="protein sequence ID" value="KAE9543944.1"/>
    <property type="molecule type" value="Genomic_DNA"/>
</dbReference>
<keyword evidence="8" id="KW-0175">Coiled coil</keyword>
<evidence type="ECO:0000256" key="4">
    <source>
        <dbReference type="ARBA" id="ARBA00023125"/>
    </source>
</evidence>
<dbReference type="GO" id="GO:0000981">
    <property type="term" value="F:DNA-binding transcription factor activity, RNA polymerase II-specific"/>
    <property type="evidence" value="ECO:0007669"/>
    <property type="project" value="TreeGrafter"/>
</dbReference>
<proteinExistence type="inferred from homology"/>
<dbReference type="InterPro" id="IPR015633">
    <property type="entry name" value="E2F"/>
</dbReference>
<accession>A0A6G0U4E0</accession>
<dbReference type="Gene3D" id="6.10.250.540">
    <property type="match status" value="1"/>
</dbReference>
<dbReference type="InterPro" id="IPR032198">
    <property type="entry name" value="E2F_CC-MB"/>
</dbReference>
<evidence type="ECO:0000256" key="3">
    <source>
        <dbReference type="ARBA" id="ARBA00023015"/>
    </source>
</evidence>
<name>A0A6G0U4E0_APHGL</name>
<dbReference type="InterPro" id="IPR036390">
    <property type="entry name" value="WH_DNA-bd_sf"/>
</dbReference>
<evidence type="ECO:0000313" key="11">
    <source>
        <dbReference type="Proteomes" id="UP000475862"/>
    </source>
</evidence>
<comment type="caution">
    <text evidence="10">The sequence shown here is derived from an EMBL/GenBank/DDBJ whole genome shotgun (WGS) entry which is preliminary data.</text>
</comment>
<evidence type="ECO:0000259" key="9">
    <source>
        <dbReference type="SMART" id="SM01372"/>
    </source>
</evidence>
<protein>
    <recommendedName>
        <fullName evidence="9">E2F/DP family winged-helix DNA-binding domain-containing protein</fullName>
    </recommendedName>
</protein>
<gene>
    <name evidence="10" type="ORF">AGLY_001922</name>
</gene>
<comment type="similarity">
    <text evidence="2 7">Belongs to the E2F/DP family.</text>
</comment>
<evidence type="ECO:0000256" key="6">
    <source>
        <dbReference type="ARBA" id="ARBA00023242"/>
    </source>
</evidence>
<keyword evidence="11" id="KW-1185">Reference proteome</keyword>
<keyword evidence="3 7" id="KW-0805">Transcription regulation</keyword>
<dbReference type="SUPFAM" id="SSF144074">
    <property type="entry name" value="E2F-DP heterodimerization region"/>
    <property type="match status" value="1"/>
</dbReference>
<evidence type="ECO:0000256" key="5">
    <source>
        <dbReference type="ARBA" id="ARBA00023163"/>
    </source>
</evidence>
<evidence type="ECO:0000256" key="8">
    <source>
        <dbReference type="SAM" id="Coils"/>
    </source>
</evidence>
<dbReference type="InterPro" id="IPR037241">
    <property type="entry name" value="E2F-DP_heterodim"/>
</dbReference>
<dbReference type="SUPFAM" id="SSF46785">
    <property type="entry name" value="Winged helix' DNA-binding domain"/>
    <property type="match status" value="1"/>
</dbReference>
<keyword evidence="6 7" id="KW-0539">Nucleus</keyword>
<dbReference type="PANTHER" id="PTHR12081:SF18">
    <property type="entry name" value="TRANSCRIPTION FACTOR E2F2-RELATED"/>
    <property type="match status" value="1"/>
</dbReference>
<dbReference type="Pfam" id="PF16421">
    <property type="entry name" value="E2F_CC-MB"/>
    <property type="match status" value="1"/>
</dbReference>
<reference evidence="10 11" key="1">
    <citation type="submission" date="2019-08" db="EMBL/GenBank/DDBJ databases">
        <title>The genome of the soybean aphid Biotype 1, its phylome, world population structure and adaptation to the North American continent.</title>
        <authorList>
            <person name="Giordano R."/>
            <person name="Donthu R.K."/>
            <person name="Hernandez A.G."/>
            <person name="Wright C.L."/>
            <person name="Zimin A.V."/>
        </authorList>
    </citation>
    <scope>NUCLEOTIDE SEQUENCE [LARGE SCALE GENOMIC DNA]</scope>
    <source>
        <tissue evidence="10">Whole aphids</tissue>
    </source>
</reference>
<dbReference type="PANTHER" id="PTHR12081">
    <property type="entry name" value="TRANSCRIPTION FACTOR E2F"/>
    <property type="match status" value="1"/>
</dbReference>
<dbReference type="AlphaFoldDB" id="A0A6G0U4E0"/>
<evidence type="ECO:0000256" key="2">
    <source>
        <dbReference type="ARBA" id="ARBA00010940"/>
    </source>
</evidence>
<dbReference type="SMART" id="SM01372">
    <property type="entry name" value="E2F_TDP"/>
    <property type="match status" value="1"/>
</dbReference>
<feature type="coiled-coil region" evidence="8">
    <location>
        <begin position="111"/>
        <end position="145"/>
    </location>
</feature>
<keyword evidence="5 7" id="KW-0804">Transcription</keyword>
<evidence type="ECO:0000256" key="7">
    <source>
        <dbReference type="RuleBase" id="RU003796"/>
    </source>
</evidence>
<dbReference type="GO" id="GO:0000978">
    <property type="term" value="F:RNA polymerase II cis-regulatory region sequence-specific DNA binding"/>
    <property type="evidence" value="ECO:0007669"/>
    <property type="project" value="InterPro"/>
</dbReference>
<keyword evidence="4 7" id="KW-0238">DNA-binding</keyword>
<dbReference type="Proteomes" id="UP000475862">
    <property type="component" value="Unassembled WGS sequence"/>
</dbReference>
<sequence>MPMNMNNQNIMDLVKSINEETQSSSKLLSDKDKFLNKCRQKKSLISLTIQFAEFLRNTSDGVINLNKVSTILDIKPKRRVYDITNVLEGIGLIEKNSKSQVRLIGKNAEMRKQLQAEMQTLKWQEDILDKQLEILTRDLKLLQEEKSFSRYMYLLSSDISNKQEKQSVFTVQPKEALKGKIFIPRTKFNQNSGIQPNNNSMPFKINLNSKTVPVNMNLISFKAFGQLQNKRCASETNSKLRKIPRTNYSDDVKSSITCNNEESDDLEDIIVLNKEGKEVENIINNGETDDIEDIIVLNKEGKEVEKIINNGETDDIEDIIVLNKEGKEVEKIINNGETDDIEDIIVLNKEGKEVEKII</sequence>
<dbReference type="InterPro" id="IPR036388">
    <property type="entry name" value="WH-like_DNA-bd_sf"/>
</dbReference>
<dbReference type="FunFam" id="1.10.10.10:FF:000458">
    <property type="entry name" value="E2F-like (Mammalian transcription factor)"/>
    <property type="match status" value="1"/>
</dbReference>